<gene>
    <name evidence="1" type="ORF">Fmac_025202</name>
</gene>
<reference evidence="1 2" key="1">
    <citation type="submission" date="2024-08" db="EMBL/GenBank/DDBJ databases">
        <title>Insights into the chromosomal genome structure of Flemingia macrophylla.</title>
        <authorList>
            <person name="Ding Y."/>
            <person name="Zhao Y."/>
            <person name="Bi W."/>
            <person name="Wu M."/>
            <person name="Zhao G."/>
            <person name="Gong Y."/>
            <person name="Li W."/>
            <person name="Zhang P."/>
        </authorList>
    </citation>
    <scope>NUCLEOTIDE SEQUENCE [LARGE SCALE GENOMIC DNA]</scope>
    <source>
        <strain evidence="1">DYQJB</strain>
        <tissue evidence="1">Leaf</tissue>
    </source>
</reference>
<protein>
    <submittedName>
        <fullName evidence="1">Uncharacterized protein</fullName>
    </submittedName>
</protein>
<evidence type="ECO:0000313" key="1">
    <source>
        <dbReference type="EMBL" id="KAL2326144.1"/>
    </source>
</evidence>
<accession>A0ABD1LRK8</accession>
<proteinExistence type="predicted"/>
<dbReference type="EMBL" id="JBGMDY010000008">
    <property type="protein sequence ID" value="KAL2326144.1"/>
    <property type="molecule type" value="Genomic_DNA"/>
</dbReference>
<name>A0ABD1LRK8_9FABA</name>
<dbReference type="Proteomes" id="UP001603857">
    <property type="component" value="Unassembled WGS sequence"/>
</dbReference>
<dbReference type="AlphaFoldDB" id="A0ABD1LRK8"/>
<organism evidence="1 2">
    <name type="scientific">Flemingia macrophylla</name>
    <dbReference type="NCBI Taxonomy" id="520843"/>
    <lineage>
        <taxon>Eukaryota</taxon>
        <taxon>Viridiplantae</taxon>
        <taxon>Streptophyta</taxon>
        <taxon>Embryophyta</taxon>
        <taxon>Tracheophyta</taxon>
        <taxon>Spermatophyta</taxon>
        <taxon>Magnoliopsida</taxon>
        <taxon>eudicotyledons</taxon>
        <taxon>Gunneridae</taxon>
        <taxon>Pentapetalae</taxon>
        <taxon>rosids</taxon>
        <taxon>fabids</taxon>
        <taxon>Fabales</taxon>
        <taxon>Fabaceae</taxon>
        <taxon>Papilionoideae</taxon>
        <taxon>50 kb inversion clade</taxon>
        <taxon>NPAAA clade</taxon>
        <taxon>indigoferoid/millettioid clade</taxon>
        <taxon>Phaseoleae</taxon>
        <taxon>Flemingia</taxon>
    </lineage>
</organism>
<comment type="caution">
    <text evidence="1">The sequence shown here is derived from an EMBL/GenBank/DDBJ whole genome shotgun (WGS) entry which is preliminary data.</text>
</comment>
<evidence type="ECO:0000313" key="2">
    <source>
        <dbReference type="Proteomes" id="UP001603857"/>
    </source>
</evidence>
<sequence length="89" mass="10260">MIHQSVTEVCAGCFEDLFPKLAQKNRVSIGYNRIRETIETKNLTHKTASKLRSSEGTRKDQKMSVLRQAIIQDLDNCMAMRARERFSLD</sequence>
<keyword evidence="2" id="KW-1185">Reference proteome</keyword>